<dbReference type="InterPro" id="IPR045584">
    <property type="entry name" value="Pilin-like"/>
</dbReference>
<proteinExistence type="inferred from homology"/>
<organism evidence="4 5">
    <name type="scientific">Azonexus hydrophilus</name>
    <dbReference type="NCBI Taxonomy" id="418702"/>
    <lineage>
        <taxon>Bacteria</taxon>
        <taxon>Pseudomonadati</taxon>
        <taxon>Pseudomonadota</taxon>
        <taxon>Betaproteobacteria</taxon>
        <taxon>Rhodocyclales</taxon>
        <taxon>Azonexaceae</taxon>
        <taxon>Azonexus</taxon>
    </lineage>
</organism>
<keyword evidence="2" id="KW-0488">Methylation</keyword>
<dbReference type="InterPro" id="IPR012902">
    <property type="entry name" value="N_methyl_site"/>
</dbReference>
<dbReference type="SUPFAM" id="SSF54523">
    <property type="entry name" value="Pili subunits"/>
    <property type="match status" value="1"/>
</dbReference>
<keyword evidence="3" id="KW-0472">Membrane</keyword>
<dbReference type="NCBIfam" id="TIGR02532">
    <property type="entry name" value="IV_pilin_GFxxxE"/>
    <property type="match status" value="1"/>
</dbReference>
<gene>
    <name evidence="4" type="ORF">AADV58_15045</name>
</gene>
<protein>
    <submittedName>
        <fullName evidence="4">Prepilin-type N-terminal cleavage/methylation domain-containing protein</fullName>
    </submittedName>
</protein>
<dbReference type="PANTHER" id="PTHR30093:SF34">
    <property type="entry name" value="PREPILIN PEPTIDASE-DEPENDENT PROTEIN D"/>
    <property type="match status" value="1"/>
</dbReference>
<feature type="transmembrane region" description="Helical" evidence="3">
    <location>
        <begin position="7"/>
        <end position="28"/>
    </location>
</feature>
<sequence>MQKTQQGFTLIELMIVVAIIGILAAVALPQYQAYTQRSADAACLAEATAIARGMAAANANNSTALLSTTALSACDTGTLPTALATGTATFRNAARGTQTVTCNYSAGTCSLGATP</sequence>
<keyword evidence="5" id="KW-1185">Reference proteome</keyword>
<comment type="similarity">
    <text evidence="1">Belongs to the N-Me-Phe pilin family.</text>
</comment>
<dbReference type="Proteomes" id="UP001479520">
    <property type="component" value="Chromosome"/>
</dbReference>
<evidence type="ECO:0000313" key="5">
    <source>
        <dbReference type="Proteomes" id="UP001479520"/>
    </source>
</evidence>
<dbReference type="EMBL" id="CP151406">
    <property type="protein sequence ID" value="WZJ21249.1"/>
    <property type="molecule type" value="Genomic_DNA"/>
</dbReference>
<dbReference type="PANTHER" id="PTHR30093">
    <property type="entry name" value="GENERAL SECRETION PATHWAY PROTEIN G"/>
    <property type="match status" value="1"/>
</dbReference>
<keyword evidence="3" id="KW-0812">Transmembrane</keyword>
<name>A0ABZ2XHE8_9RHOO</name>
<evidence type="ECO:0000256" key="2">
    <source>
        <dbReference type="ARBA" id="ARBA00022481"/>
    </source>
</evidence>
<accession>A0ABZ2XHE8</accession>
<evidence type="ECO:0000313" key="4">
    <source>
        <dbReference type="EMBL" id="WZJ21249.1"/>
    </source>
</evidence>
<keyword evidence="3" id="KW-1133">Transmembrane helix</keyword>
<evidence type="ECO:0000256" key="1">
    <source>
        <dbReference type="ARBA" id="ARBA00005233"/>
    </source>
</evidence>
<reference evidence="4 5" key="1">
    <citation type="submission" date="2024-04" db="EMBL/GenBank/DDBJ databases">
        <title>Dissimilatory iodate-reducing microorganisms contribute to the enrichment of iodine in groundwater.</title>
        <authorList>
            <person name="Jiang Z."/>
        </authorList>
    </citation>
    <scope>NUCLEOTIDE SEQUENCE [LARGE SCALE GENOMIC DNA]</scope>
    <source>
        <strain evidence="4 5">NCP973</strain>
    </source>
</reference>
<dbReference type="PROSITE" id="PS00409">
    <property type="entry name" value="PROKAR_NTER_METHYL"/>
    <property type="match status" value="1"/>
</dbReference>
<dbReference type="Gene3D" id="3.30.700.10">
    <property type="entry name" value="Glycoprotein, Type 4 Pilin"/>
    <property type="match status" value="1"/>
</dbReference>
<evidence type="ECO:0000256" key="3">
    <source>
        <dbReference type="SAM" id="Phobius"/>
    </source>
</evidence>
<dbReference type="RefSeq" id="WP_341743584.1">
    <property type="nucleotide sequence ID" value="NZ_CP151406.1"/>
</dbReference>
<dbReference type="Pfam" id="PF07963">
    <property type="entry name" value="N_methyl"/>
    <property type="match status" value="1"/>
</dbReference>